<dbReference type="EMBL" id="VOSL01000014">
    <property type="protein sequence ID" value="TXD42673.1"/>
    <property type="molecule type" value="Genomic_DNA"/>
</dbReference>
<evidence type="ECO:0000256" key="1">
    <source>
        <dbReference type="ARBA" id="ARBA00022729"/>
    </source>
</evidence>
<gene>
    <name evidence="4" type="ORF">FRC96_03130</name>
</gene>
<keyword evidence="1 2" id="KW-0732">Signal</keyword>
<dbReference type="Proteomes" id="UP000321046">
    <property type="component" value="Unassembled WGS sequence"/>
</dbReference>
<proteinExistence type="predicted"/>
<dbReference type="InterPro" id="IPR013783">
    <property type="entry name" value="Ig-like_fold"/>
</dbReference>
<dbReference type="InterPro" id="IPR011635">
    <property type="entry name" value="CARDB"/>
</dbReference>
<evidence type="ECO:0000313" key="5">
    <source>
        <dbReference type="Proteomes" id="UP000321046"/>
    </source>
</evidence>
<accession>A0A5C6XL44</accession>
<dbReference type="RefSeq" id="WP_146972616.1">
    <property type="nucleotide sequence ID" value="NZ_VOSL01000014.1"/>
</dbReference>
<comment type="caution">
    <text evidence="4">The sequence shown here is derived from an EMBL/GenBank/DDBJ whole genome shotgun (WGS) entry which is preliminary data.</text>
</comment>
<dbReference type="Pfam" id="PF13517">
    <property type="entry name" value="FG-GAP_3"/>
    <property type="match status" value="1"/>
</dbReference>
<dbReference type="SUPFAM" id="SSF69318">
    <property type="entry name" value="Integrin alpha N-terminal domain"/>
    <property type="match status" value="2"/>
</dbReference>
<feature type="signal peptide" evidence="2">
    <location>
        <begin position="1"/>
        <end position="26"/>
    </location>
</feature>
<sequence>MGRHVSLSSRLATSALSLLVALGATACSGCDDESLSGPRVCAADEDCAGAGRCVADRCVEDDAGGDTDTGAFDGGDDSGLDAQDDADAPLVCGDEESACAGVCCTAAQVCLGEACVDTRGECERTEECALDEICEPSIGQCLPRDQIAVCEYRPPVGELEPLPGCTWVPDGLEHENRGDVVAVPVVANLSDDNGDGVTDTDDIPDIVFPSFNRNSQGCCNVDATVRVVEGRCAEDGTMRTIASISEPPVNNDSGLALADLDGDGVAEIIGVTRNAAGRPQGTVAFRRISDDASQWEPMWHNEDYPTWDVHTRGGANTSVADLDADGQPEVIIGNVVLNGQSGVLKWDGVVTSADHAGGPGGIGNNAFLGPASTVADVTLDGTQEVIAGNTLYNHRGEVLWTYAFTSQNSRCQGPLTCDGFNAVARFEDGPHPNIVLVRRGEIIVLDHQGQEVWKIGVPLDNCTNGNEAGPPTIADFDGDGIPEIGTAGADFYVVAKRECDVDNWEDLNCSDRGILWKTTNQDCSSRATASSVFDFEGDGKAEVVYADEQDFYILDGTTGEVLFVDGQHESNTRIEMPVIADVDNDGAAEVLVASAYGNRGSRPGLWVWKDARNNWVRTRRIWNQHAYSVTNITEDARVPRTPERNWENGRLNNFRQNVQPDGLFDAPDLVVEEVTTNQVSCGVEGELRISVVVGNQGARSVPEGTPVWVTLARNSTVLLDERLELSEALLPGNTERFELSLEVPNALVQAEFALSVEADPDNRYNECNEDNNAQLVEGVQCRILG</sequence>
<dbReference type="Pfam" id="PF07705">
    <property type="entry name" value="CARDB"/>
    <property type="match status" value="1"/>
</dbReference>
<feature type="domain" description="CARDB" evidence="3">
    <location>
        <begin position="666"/>
        <end position="773"/>
    </location>
</feature>
<dbReference type="AlphaFoldDB" id="A0A5C6XL44"/>
<dbReference type="InterPro" id="IPR028994">
    <property type="entry name" value="Integrin_alpha_N"/>
</dbReference>
<reference evidence="4 5" key="1">
    <citation type="submission" date="2019-08" db="EMBL/GenBank/DDBJ databases">
        <title>Bradymonadales sp. TMQ2.</title>
        <authorList>
            <person name="Liang Q."/>
        </authorList>
    </citation>
    <scope>NUCLEOTIDE SEQUENCE [LARGE SCALE GENOMIC DNA]</scope>
    <source>
        <strain evidence="4 5">TMQ2</strain>
    </source>
</reference>
<dbReference type="PROSITE" id="PS51257">
    <property type="entry name" value="PROKAR_LIPOPROTEIN"/>
    <property type="match status" value="1"/>
</dbReference>
<evidence type="ECO:0000259" key="3">
    <source>
        <dbReference type="Pfam" id="PF07705"/>
    </source>
</evidence>
<dbReference type="InterPro" id="IPR013517">
    <property type="entry name" value="FG-GAP"/>
</dbReference>
<evidence type="ECO:0000313" key="4">
    <source>
        <dbReference type="EMBL" id="TXD42673.1"/>
    </source>
</evidence>
<feature type="chain" id="PRO_5022866514" description="CARDB domain-containing protein" evidence="2">
    <location>
        <begin position="27"/>
        <end position="785"/>
    </location>
</feature>
<dbReference type="Gene3D" id="2.60.40.10">
    <property type="entry name" value="Immunoglobulins"/>
    <property type="match status" value="1"/>
</dbReference>
<evidence type="ECO:0000256" key="2">
    <source>
        <dbReference type="SAM" id="SignalP"/>
    </source>
</evidence>
<organism evidence="4 5">
    <name type="scientific">Lujinxingia vulgaris</name>
    <dbReference type="NCBI Taxonomy" id="2600176"/>
    <lineage>
        <taxon>Bacteria</taxon>
        <taxon>Deltaproteobacteria</taxon>
        <taxon>Bradymonadales</taxon>
        <taxon>Lujinxingiaceae</taxon>
        <taxon>Lujinxingia</taxon>
    </lineage>
</organism>
<name>A0A5C6XL44_9DELT</name>
<dbReference type="OrthoDB" id="5380843at2"/>
<protein>
    <recommendedName>
        <fullName evidence="3">CARDB domain-containing protein</fullName>
    </recommendedName>
</protein>